<name>A0A2S6I588_9BACT</name>
<comment type="caution">
    <text evidence="2">The sequence shown here is derived from an EMBL/GenBank/DDBJ whole genome shotgun (WGS) entry which is preliminary data.</text>
</comment>
<evidence type="ECO:0000313" key="2">
    <source>
        <dbReference type="EMBL" id="PPK86310.1"/>
    </source>
</evidence>
<dbReference type="Proteomes" id="UP000237662">
    <property type="component" value="Unassembled WGS sequence"/>
</dbReference>
<dbReference type="GO" id="GO:0003677">
    <property type="term" value="F:DNA binding"/>
    <property type="evidence" value="ECO:0007669"/>
    <property type="project" value="UniProtKB-KW"/>
</dbReference>
<dbReference type="PANTHER" id="PTHR37299">
    <property type="entry name" value="TRANSCRIPTIONAL REGULATOR-RELATED"/>
    <property type="match status" value="1"/>
</dbReference>
<dbReference type="InterPro" id="IPR007492">
    <property type="entry name" value="LytTR_DNA-bd_dom"/>
</dbReference>
<dbReference type="OrthoDB" id="1646880at2"/>
<dbReference type="PANTHER" id="PTHR37299:SF1">
    <property type="entry name" value="STAGE 0 SPORULATION PROTEIN A HOMOLOG"/>
    <property type="match status" value="1"/>
</dbReference>
<dbReference type="SMART" id="SM00850">
    <property type="entry name" value="LytTR"/>
    <property type="match status" value="1"/>
</dbReference>
<evidence type="ECO:0000259" key="1">
    <source>
        <dbReference type="PROSITE" id="PS50930"/>
    </source>
</evidence>
<dbReference type="InterPro" id="IPR046947">
    <property type="entry name" value="LytR-like"/>
</dbReference>
<protein>
    <submittedName>
        <fullName evidence="2">LytTr DNA-binding domain-containing protein</fullName>
    </submittedName>
</protein>
<keyword evidence="2" id="KW-0238">DNA-binding</keyword>
<sequence>MNSYNTQLMDHLFLREGTTYVKIPLQDIHYIQADGNYAYIQTRDKRFAIKRSLATIADELNSEQFVRASRGLLVNFQQVSSVSFADGVLQLADQQLKMGKAYHADIKSRMPRL</sequence>
<dbReference type="PROSITE" id="PS50930">
    <property type="entry name" value="HTH_LYTTR"/>
    <property type="match status" value="1"/>
</dbReference>
<dbReference type="Pfam" id="PF04397">
    <property type="entry name" value="LytTR"/>
    <property type="match status" value="1"/>
</dbReference>
<dbReference type="AlphaFoldDB" id="A0A2S6I588"/>
<organism evidence="2 3">
    <name type="scientific">Neolewinella xylanilytica</name>
    <dbReference type="NCBI Taxonomy" id="1514080"/>
    <lineage>
        <taxon>Bacteria</taxon>
        <taxon>Pseudomonadati</taxon>
        <taxon>Bacteroidota</taxon>
        <taxon>Saprospiria</taxon>
        <taxon>Saprospirales</taxon>
        <taxon>Lewinellaceae</taxon>
        <taxon>Neolewinella</taxon>
    </lineage>
</organism>
<evidence type="ECO:0000313" key="3">
    <source>
        <dbReference type="Proteomes" id="UP000237662"/>
    </source>
</evidence>
<proteinExistence type="predicted"/>
<dbReference type="Gene3D" id="2.40.50.1020">
    <property type="entry name" value="LytTr DNA-binding domain"/>
    <property type="match status" value="1"/>
</dbReference>
<dbReference type="GO" id="GO:0000156">
    <property type="term" value="F:phosphorelay response regulator activity"/>
    <property type="evidence" value="ECO:0007669"/>
    <property type="project" value="InterPro"/>
</dbReference>
<dbReference type="EMBL" id="PTJC01000006">
    <property type="protein sequence ID" value="PPK86310.1"/>
    <property type="molecule type" value="Genomic_DNA"/>
</dbReference>
<accession>A0A2S6I588</accession>
<feature type="domain" description="HTH LytTR-type" evidence="1">
    <location>
        <begin position="12"/>
        <end position="112"/>
    </location>
</feature>
<reference evidence="2 3" key="1">
    <citation type="submission" date="2018-02" db="EMBL/GenBank/DDBJ databases">
        <title>Genomic Encyclopedia of Archaeal and Bacterial Type Strains, Phase II (KMG-II): from individual species to whole genera.</title>
        <authorList>
            <person name="Goeker M."/>
        </authorList>
    </citation>
    <scope>NUCLEOTIDE SEQUENCE [LARGE SCALE GENOMIC DNA]</scope>
    <source>
        <strain evidence="2 3">DSM 29526</strain>
    </source>
</reference>
<keyword evidence="3" id="KW-1185">Reference proteome</keyword>
<gene>
    <name evidence="2" type="ORF">CLV84_3233</name>
</gene>